<dbReference type="Gene3D" id="3.20.20.60">
    <property type="entry name" value="Phosphoenolpyruvate-binding domains"/>
    <property type="match status" value="1"/>
</dbReference>
<protein>
    <recommendedName>
        <fullName evidence="4">Methylisocitrate lyase</fullName>
    </recommendedName>
</protein>
<dbReference type="GO" id="GO:0016833">
    <property type="term" value="F:oxo-acid-lyase activity"/>
    <property type="evidence" value="ECO:0007669"/>
    <property type="project" value="UniProtKB-ARBA"/>
</dbReference>
<accession>A0A917L3F0</accession>
<gene>
    <name evidence="2" type="ORF">GCM10011320_53000</name>
</gene>
<dbReference type="InterPro" id="IPR039556">
    <property type="entry name" value="ICL/PEPM"/>
</dbReference>
<feature type="region of interest" description="Disordered" evidence="1">
    <location>
        <begin position="327"/>
        <end position="376"/>
    </location>
</feature>
<reference evidence="2" key="2">
    <citation type="submission" date="2020-09" db="EMBL/GenBank/DDBJ databases">
        <authorList>
            <person name="Sun Q."/>
            <person name="Zhou Y."/>
        </authorList>
    </citation>
    <scope>NUCLEOTIDE SEQUENCE</scope>
    <source>
        <strain evidence="2">CGMCC 1.3617</strain>
    </source>
</reference>
<dbReference type="RefSeq" id="WP_188972530.1">
    <property type="nucleotide sequence ID" value="NZ_BMKW01000016.1"/>
</dbReference>
<sequence>MHLPGANAAFAKLFFRRVQPDRKVPSPTDGNDEMAVSDLRRRLLANETILCGGVWDSLSAIIEERAGLDAVKLGSSQLAASVGLPDIGLLSAAETRDRIFSITDHIEIPLMADFESGYGSERDIASAVHWAHEFERAGAAAIHIDDYGDDKCPWLPPFIPLLMSAEGIADKIKAICDRRRSEDFLVMARSGATSSIACADKEAAFEESLRRFHLWKEAGADIIWPRVFTEEHLARARAELPGVLSQSIAGKKAQGRVGAEGRAEPSYNAFEYTDRGYKLLTVGATFQTVMMQALSTAARKYRESGDCNAFAEMSMPQRSAARVTLPASRQPRNRRRVTQSGGDGMIEAATAPARSASAWRRHCRPTARHRPATSRR</sequence>
<reference evidence="2" key="1">
    <citation type="journal article" date="2014" name="Int. J. Syst. Evol. Microbiol.">
        <title>Complete genome sequence of Corynebacterium casei LMG S-19264T (=DSM 44701T), isolated from a smear-ripened cheese.</title>
        <authorList>
            <consortium name="US DOE Joint Genome Institute (JGI-PGF)"/>
            <person name="Walter F."/>
            <person name="Albersmeier A."/>
            <person name="Kalinowski J."/>
            <person name="Ruckert C."/>
        </authorList>
    </citation>
    <scope>NUCLEOTIDE SEQUENCE</scope>
    <source>
        <strain evidence="2">CGMCC 1.3617</strain>
    </source>
</reference>
<name>A0A917L3F0_9PROT</name>
<dbReference type="Proteomes" id="UP000661507">
    <property type="component" value="Unassembled WGS sequence"/>
</dbReference>
<dbReference type="CDD" id="cd00377">
    <property type="entry name" value="ICL_PEPM"/>
    <property type="match status" value="1"/>
</dbReference>
<organism evidence="2 3">
    <name type="scientific">Neoroseomonas lacus</name>
    <dbReference type="NCBI Taxonomy" id="287609"/>
    <lineage>
        <taxon>Bacteria</taxon>
        <taxon>Pseudomonadati</taxon>
        <taxon>Pseudomonadota</taxon>
        <taxon>Alphaproteobacteria</taxon>
        <taxon>Acetobacterales</taxon>
        <taxon>Acetobacteraceae</taxon>
        <taxon>Neoroseomonas</taxon>
    </lineage>
</organism>
<dbReference type="AlphaFoldDB" id="A0A917L3F0"/>
<dbReference type="PANTHER" id="PTHR42905">
    <property type="entry name" value="PHOSPHOENOLPYRUVATE CARBOXYLASE"/>
    <property type="match status" value="1"/>
</dbReference>
<feature type="compositionally biased region" description="Low complexity" evidence="1">
    <location>
        <begin position="348"/>
        <end position="358"/>
    </location>
</feature>
<dbReference type="Pfam" id="PF13714">
    <property type="entry name" value="PEP_mutase"/>
    <property type="match status" value="1"/>
</dbReference>
<dbReference type="EMBL" id="BMKW01000016">
    <property type="protein sequence ID" value="GGJ38769.1"/>
    <property type="molecule type" value="Genomic_DNA"/>
</dbReference>
<keyword evidence="3" id="KW-1185">Reference proteome</keyword>
<evidence type="ECO:0000313" key="2">
    <source>
        <dbReference type="EMBL" id="GGJ38769.1"/>
    </source>
</evidence>
<evidence type="ECO:0000313" key="3">
    <source>
        <dbReference type="Proteomes" id="UP000661507"/>
    </source>
</evidence>
<evidence type="ECO:0008006" key="4">
    <source>
        <dbReference type="Google" id="ProtNLM"/>
    </source>
</evidence>
<dbReference type="PANTHER" id="PTHR42905:SF5">
    <property type="entry name" value="CARBOXYVINYL-CARBOXYPHOSPHONATE PHOSPHORYLMUTASE, CHLOROPLASTIC"/>
    <property type="match status" value="1"/>
</dbReference>
<comment type="caution">
    <text evidence="2">The sequence shown here is derived from an EMBL/GenBank/DDBJ whole genome shotgun (WGS) entry which is preliminary data.</text>
</comment>
<dbReference type="InterPro" id="IPR040442">
    <property type="entry name" value="Pyrv_kinase-like_dom_sf"/>
</dbReference>
<evidence type="ECO:0000256" key="1">
    <source>
        <dbReference type="SAM" id="MobiDB-lite"/>
    </source>
</evidence>
<feature type="compositionally biased region" description="Basic residues" evidence="1">
    <location>
        <begin position="359"/>
        <end position="376"/>
    </location>
</feature>
<dbReference type="InterPro" id="IPR015813">
    <property type="entry name" value="Pyrv/PenolPyrv_kinase-like_dom"/>
</dbReference>
<proteinExistence type="predicted"/>
<dbReference type="SUPFAM" id="SSF51621">
    <property type="entry name" value="Phosphoenolpyruvate/pyruvate domain"/>
    <property type="match status" value="1"/>
</dbReference>